<comment type="caution">
    <text evidence="1">The sequence shown here is derived from an EMBL/GenBank/DDBJ whole genome shotgun (WGS) entry which is preliminary data.</text>
</comment>
<evidence type="ECO:0000313" key="1">
    <source>
        <dbReference type="EMBL" id="MED3563391.1"/>
    </source>
</evidence>
<gene>
    <name evidence="1" type="ORF">P4447_13195</name>
</gene>
<keyword evidence="2" id="KW-1185">Reference proteome</keyword>
<evidence type="ECO:0000313" key="2">
    <source>
        <dbReference type="Proteomes" id="UP001330749"/>
    </source>
</evidence>
<accession>A0ABU6NAX8</accession>
<reference evidence="1 2" key="1">
    <citation type="submission" date="2023-03" db="EMBL/GenBank/DDBJ databases">
        <title>Bacillus Genome Sequencing.</title>
        <authorList>
            <person name="Dunlap C."/>
        </authorList>
    </citation>
    <scope>NUCLEOTIDE SEQUENCE [LARGE SCALE GENOMIC DNA]</scope>
    <source>
        <strain evidence="1 2">B-14544</strain>
    </source>
</reference>
<dbReference type="Proteomes" id="UP001330749">
    <property type="component" value="Unassembled WGS sequence"/>
</dbReference>
<dbReference type="EMBL" id="JARMQG010000168">
    <property type="protein sequence ID" value="MED3563391.1"/>
    <property type="molecule type" value="Genomic_DNA"/>
</dbReference>
<dbReference type="Pfam" id="PF08863">
    <property type="entry name" value="YolD"/>
    <property type="match status" value="1"/>
</dbReference>
<sequence length="60" mass="7158">MFLKELTKKEYITITYYENSSLLTCDGRVCLIDIQKQALLLKDREQKNLTIRLSDIRKIH</sequence>
<name>A0ABU6NAX8_9BACI</name>
<dbReference type="InterPro" id="IPR014962">
    <property type="entry name" value="YolD"/>
</dbReference>
<protein>
    <submittedName>
        <fullName evidence="1">YolD-like family protein</fullName>
    </submittedName>
</protein>
<organism evidence="1 2">
    <name type="scientific">Bacillus xiapuensis</name>
    <dbReference type="NCBI Taxonomy" id="2014075"/>
    <lineage>
        <taxon>Bacteria</taxon>
        <taxon>Bacillati</taxon>
        <taxon>Bacillota</taxon>
        <taxon>Bacilli</taxon>
        <taxon>Bacillales</taxon>
        <taxon>Bacillaceae</taxon>
        <taxon>Bacillus</taxon>
    </lineage>
</organism>
<dbReference type="RefSeq" id="WP_327968438.1">
    <property type="nucleotide sequence ID" value="NZ_JARMQG010000168.1"/>
</dbReference>
<proteinExistence type="predicted"/>